<evidence type="ECO:0000313" key="6">
    <source>
        <dbReference type="Proteomes" id="UP000287756"/>
    </source>
</evidence>
<dbReference type="PROSITE" id="PS51201">
    <property type="entry name" value="RCK_N"/>
    <property type="match status" value="1"/>
</dbReference>
<dbReference type="Gene3D" id="1.10.287.70">
    <property type="match status" value="1"/>
</dbReference>
<dbReference type="OrthoDB" id="9785285at2"/>
<protein>
    <submittedName>
        <fullName evidence="5">Potassium channel protein</fullName>
    </submittedName>
</protein>
<evidence type="ECO:0000313" key="5">
    <source>
        <dbReference type="EMBL" id="QAS51914.1"/>
    </source>
</evidence>
<dbReference type="GO" id="GO:0005886">
    <property type="term" value="C:plasma membrane"/>
    <property type="evidence" value="ECO:0007669"/>
    <property type="project" value="UniProtKB-SubCell"/>
</dbReference>
<dbReference type="InterPro" id="IPR050721">
    <property type="entry name" value="Trk_Ktr_HKT_K-transport"/>
</dbReference>
<dbReference type="InterPro" id="IPR013099">
    <property type="entry name" value="K_chnl_dom"/>
</dbReference>
<comment type="subcellular location">
    <subcellularLocation>
        <location evidence="1">Cell membrane</location>
        <topology evidence="1">Multi-pass membrane protein</topology>
    </subcellularLocation>
</comment>
<dbReference type="GO" id="GO:0008324">
    <property type="term" value="F:monoatomic cation transmembrane transporter activity"/>
    <property type="evidence" value="ECO:0007669"/>
    <property type="project" value="InterPro"/>
</dbReference>
<dbReference type="SUPFAM" id="SSF81324">
    <property type="entry name" value="Voltage-gated potassium channels"/>
    <property type="match status" value="1"/>
</dbReference>
<dbReference type="InterPro" id="IPR036291">
    <property type="entry name" value="NAD(P)-bd_dom_sf"/>
</dbReference>
<dbReference type="EMBL" id="CP026118">
    <property type="protein sequence ID" value="QAS51914.1"/>
    <property type="molecule type" value="Genomic_DNA"/>
</dbReference>
<keyword evidence="5" id="KW-0407">Ion channel</keyword>
<dbReference type="AlphaFoldDB" id="A0A410MAZ5"/>
<dbReference type="Pfam" id="PF02080">
    <property type="entry name" value="TrkA_C"/>
    <property type="match status" value="1"/>
</dbReference>
<dbReference type="InterPro" id="IPR036721">
    <property type="entry name" value="RCK_C_sf"/>
</dbReference>
<keyword evidence="5" id="KW-0813">Transport</keyword>
<dbReference type="InterPro" id="IPR003148">
    <property type="entry name" value="RCK_N"/>
</dbReference>
<gene>
    <name evidence="5" type="ORF">HLI_06625</name>
</gene>
<reference evidence="5 6" key="1">
    <citation type="submission" date="2018-01" db="EMBL/GenBank/DDBJ databases">
        <title>The whole genome sequencing and assembly of Halobacillus litoralis ERB031 strain.</title>
        <authorList>
            <person name="Lee S.-J."/>
            <person name="Park M.-K."/>
            <person name="Kim J.-Y."/>
            <person name="Lee Y.-J."/>
            <person name="Yi H."/>
            <person name="Bahn Y.-S."/>
            <person name="Kim J.F."/>
            <person name="Lee D.-W."/>
        </authorList>
    </citation>
    <scope>NUCLEOTIDE SEQUENCE [LARGE SCALE GENOMIC DNA]</scope>
    <source>
        <strain evidence="5 6">ERB 031</strain>
    </source>
</reference>
<evidence type="ECO:0000259" key="3">
    <source>
        <dbReference type="PROSITE" id="PS51201"/>
    </source>
</evidence>
<dbReference type="Pfam" id="PF07885">
    <property type="entry name" value="Ion_trans_2"/>
    <property type="match status" value="1"/>
</dbReference>
<dbReference type="InterPro" id="IPR006037">
    <property type="entry name" value="RCK_C"/>
</dbReference>
<organism evidence="5 6">
    <name type="scientific">Halobacillus litoralis</name>
    <dbReference type="NCBI Taxonomy" id="45668"/>
    <lineage>
        <taxon>Bacteria</taxon>
        <taxon>Bacillati</taxon>
        <taxon>Bacillota</taxon>
        <taxon>Bacilli</taxon>
        <taxon>Bacillales</taxon>
        <taxon>Bacillaceae</taxon>
        <taxon>Halobacillus</taxon>
    </lineage>
</organism>
<keyword evidence="2" id="KW-1133">Transmembrane helix</keyword>
<feature type="domain" description="RCK N-terminal" evidence="3">
    <location>
        <begin position="108"/>
        <end position="223"/>
    </location>
</feature>
<dbReference type="GO" id="GO:0006813">
    <property type="term" value="P:potassium ion transport"/>
    <property type="evidence" value="ECO:0007669"/>
    <property type="project" value="InterPro"/>
</dbReference>
<proteinExistence type="predicted"/>
<evidence type="ECO:0000259" key="4">
    <source>
        <dbReference type="PROSITE" id="PS51202"/>
    </source>
</evidence>
<dbReference type="SUPFAM" id="SSF51735">
    <property type="entry name" value="NAD(P)-binding Rossmann-fold domains"/>
    <property type="match status" value="1"/>
</dbReference>
<dbReference type="Gene3D" id="3.30.70.1450">
    <property type="entry name" value="Regulator of K+ conductance, C-terminal domain"/>
    <property type="match status" value="1"/>
</dbReference>
<dbReference type="PANTHER" id="PTHR43833:SF9">
    <property type="entry name" value="POTASSIUM CHANNEL PROTEIN YUGO-RELATED"/>
    <property type="match status" value="1"/>
</dbReference>
<accession>A0A410MAZ5</accession>
<dbReference type="Pfam" id="PF02254">
    <property type="entry name" value="TrkA_N"/>
    <property type="match status" value="1"/>
</dbReference>
<feature type="transmembrane region" description="Helical" evidence="2">
    <location>
        <begin position="7"/>
        <end position="26"/>
    </location>
</feature>
<keyword evidence="2" id="KW-0812">Transmembrane</keyword>
<evidence type="ECO:0000256" key="2">
    <source>
        <dbReference type="SAM" id="Phobius"/>
    </source>
</evidence>
<evidence type="ECO:0000256" key="1">
    <source>
        <dbReference type="ARBA" id="ARBA00004651"/>
    </source>
</evidence>
<keyword evidence="5" id="KW-0406">Ion transport</keyword>
<feature type="transmembrane region" description="Helical" evidence="2">
    <location>
        <begin position="62"/>
        <end position="84"/>
    </location>
</feature>
<keyword evidence="2" id="KW-0472">Membrane</keyword>
<dbReference type="KEGG" id="hli:HLI_06625"/>
<dbReference type="Gene3D" id="3.40.50.720">
    <property type="entry name" value="NAD(P)-binding Rossmann-like Domain"/>
    <property type="match status" value="1"/>
</dbReference>
<feature type="domain" description="RCK C-terminal" evidence="4">
    <location>
        <begin position="247"/>
        <end position="330"/>
    </location>
</feature>
<dbReference type="Proteomes" id="UP000287756">
    <property type="component" value="Chromosome"/>
</dbReference>
<name>A0A410MAZ5_9BACI</name>
<dbReference type="PROSITE" id="PS51202">
    <property type="entry name" value="RCK_C"/>
    <property type="match status" value="1"/>
</dbReference>
<dbReference type="SUPFAM" id="SSF116726">
    <property type="entry name" value="TrkA C-terminal domain-like"/>
    <property type="match status" value="1"/>
</dbReference>
<feature type="transmembrane region" description="Helical" evidence="2">
    <location>
        <begin position="32"/>
        <end position="50"/>
    </location>
</feature>
<dbReference type="RefSeq" id="WP_128524058.1">
    <property type="nucleotide sequence ID" value="NZ_CP026118.1"/>
</dbReference>
<dbReference type="PANTHER" id="PTHR43833">
    <property type="entry name" value="POTASSIUM CHANNEL PROTEIN 2-RELATED-RELATED"/>
    <property type="match status" value="1"/>
</dbReference>
<sequence>MYQNHKRLYQFTLILILLILITVIGFMQIEKLPFFDSLWMTVVSVLALGYGDYVPSQTMGKVLAMVLIPITMGFTTYILTYIAASMIEGRLSKKWERKKRMKQLEKMKDHYIICGYERVGEQVLKELNDHGSKIVIIETDDESLERIPEDVPYLIGDAKHNDVLQKAGIDRAKGLLATTSNDATNVFITLTAKGLNEEAEVIARAENGETINKLKRAGADHVVNPSDLGGRRMALSLIKPVSMHYVDSLIHAESNRYQIEEYVIKTTSSLCNKKVSELSLKQEYGISLLGIQRNGSFMSNQSEDEEVHKNDVFVMFGETQELQRFFNEND</sequence>